<comment type="caution">
    <text evidence="2">The sequence shown here is derived from an EMBL/GenBank/DDBJ whole genome shotgun (WGS) entry which is preliminary data.</text>
</comment>
<dbReference type="Proteomes" id="UP001189429">
    <property type="component" value="Unassembled WGS sequence"/>
</dbReference>
<gene>
    <name evidence="2" type="ORF">PCOR1329_LOCUS46827</name>
</gene>
<accession>A0ABN9UCF3</accession>
<evidence type="ECO:0000313" key="2">
    <source>
        <dbReference type="EMBL" id="CAK0856433.1"/>
    </source>
</evidence>
<keyword evidence="1" id="KW-0812">Transmembrane</keyword>
<sequence>MGVGTLLVLLFSDPMVGVWKSISVSFSQLLGAACMNNTFCLLIFYGLIAARGFKWVYHAEVMGIVLVEVIMALVASRNVHTVLSGALVLSLLPLSLVVVVVLKATVFNGVES</sequence>
<evidence type="ECO:0000256" key="1">
    <source>
        <dbReference type="SAM" id="Phobius"/>
    </source>
</evidence>
<organism evidence="2 3">
    <name type="scientific">Prorocentrum cordatum</name>
    <dbReference type="NCBI Taxonomy" id="2364126"/>
    <lineage>
        <taxon>Eukaryota</taxon>
        <taxon>Sar</taxon>
        <taxon>Alveolata</taxon>
        <taxon>Dinophyceae</taxon>
        <taxon>Prorocentrales</taxon>
        <taxon>Prorocentraceae</taxon>
        <taxon>Prorocentrum</taxon>
    </lineage>
</organism>
<keyword evidence="3" id="KW-1185">Reference proteome</keyword>
<evidence type="ECO:0000313" key="3">
    <source>
        <dbReference type="Proteomes" id="UP001189429"/>
    </source>
</evidence>
<feature type="transmembrane region" description="Helical" evidence="1">
    <location>
        <begin position="55"/>
        <end position="76"/>
    </location>
</feature>
<keyword evidence="1" id="KW-1133">Transmembrane helix</keyword>
<dbReference type="EMBL" id="CAUYUJ010015634">
    <property type="protein sequence ID" value="CAK0856433.1"/>
    <property type="molecule type" value="Genomic_DNA"/>
</dbReference>
<feature type="transmembrane region" description="Helical" evidence="1">
    <location>
        <begin position="82"/>
        <end position="102"/>
    </location>
</feature>
<proteinExistence type="predicted"/>
<reference evidence="2" key="1">
    <citation type="submission" date="2023-10" db="EMBL/GenBank/DDBJ databases">
        <authorList>
            <person name="Chen Y."/>
            <person name="Shah S."/>
            <person name="Dougan E. K."/>
            <person name="Thang M."/>
            <person name="Chan C."/>
        </authorList>
    </citation>
    <scope>NUCLEOTIDE SEQUENCE [LARGE SCALE GENOMIC DNA]</scope>
</reference>
<keyword evidence="1" id="KW-0472">Membrane</keyword>
<protein>
    <submittedName>
        <fullName evidence="2">Uncharacterized protein</fullName>
    </submittedName>
</protein>
<name>A0ABN9UCF3_9DINO</name>
<feature type="transmembrane region" description="Helical" evidence="1">
    <location>
        <begin position="30"/>
        <end position="48"/>
    </location>
</feature>